<dbReference type="AlphaFoldDB" id="A0A2P2J695"/>
<evidence type="ECO:0000313" key="1">
    <source>
        <dbReference type="EMBL" id="MBW88979.1"/>
    </source>
</evidence>
<organism evidence="1">
    <name type="scientific">Rhizophora mucronata</name>
    <name type="common">Asiatic mangrove</name>
    <dbReference type="NCBI Taxonomy" id="61149"/>
    <lineage>
        <taxon>Eukaryota</taxon>
        <taxon>Viridiplantae</taxon>
        <taxon>Streptophyta</taxon>
        <taxon>Embryophyta</taxon>
        <taxon>Tracheophyta</taxon>
        <taxon>Spermatophyta</taxon>
        <taxon>Magnoliopsida</taxon>
        <taxon>eudicotyledons</taxon>
        <taxon>Gunneridae</taxon>
        <taxon>Pentapetalae</taxon>
        <taxon>rosids</taxon>
        <taxon>fabids</taxon>
        <taxon>Malpighiales</taxon>
        <taxon>Rhizophoraceae</taxon>
        <taxon>Rhizophora</taxon>
    </lineage>
</organism>
<name>A0A2P2J695_RHIMU</name>
<proteinExistence type="predicted"/>
<sequence length="86" mass="9875">MLTIFENEVQAKQQRDLYLTPSSCESSHQSLHKIQSIMGKEQKLIFFFIAGYQNSPKVLIQGKRKKAPLYQQAELNNNSTAFAKQN</sequence>
<reference evidence="1" key="1">
    <citation type="submission" date="2018-02" db="EMBL/GenBank/DDBJ databases">
        <title>Rhizophora mucronata_Transcriptome.</title>
        <authorList>
            <person name="Meera S.P."/>
            <person name="Sreeshan A."/>
            <person name="Augustine A."/>
        </authorList>
    </citation>
    <scope>NUCLEOTIDE SEQUENCE</scope>
    <source>
        <tissue evidence="1">Leaf</tissue>
    </source>
</reference>
<accession>A0A2P2J695</accession>
<dbReference type="EMBL" id="GGEC01008496">
    <property type="protein sequence ID" value="MBW88979.1"/>
    <property type="molecule type" value="Transcribed_RNA"/>
</dbReference>
<protein>
    <submittedName>
        <fullName evidence="1">Peroxiredoxin-2F</fullName>
    </submittedName>
</protein>